<feature type="transmembrane region" description="Helical" evidence="5">
    <location>
        <begin position="20"/>
        <end position="41"/>
    </location>
</feature>
<dbReference type="EMBL" id="WVUH01000503">
    <property type="protein sequence ID" value="MBO4210522.1"/>
    <property type="molecule type" value="Genomic_DNA"/>
</dbReference>
<reference evidence="6 7" key="1">
    <citation type="submission" date="2019-12" db="EMBL/GenBank/DDBJ databases">
        <title>Whole genome sequencing of endophytic Actinobacterium Micromonospora sp. MPMI6T.</title>
        <authorList>
            <person name="Evv R."/>
            <person name="Podile A.R."/>
        </authorList>
    </citation>
    <scope>NUCLEOTIDE SEQUENCE [LARGE SCALE GENOMIC DNA]</scope>
    <source>
        <strain evidence="6 7">MPMI6</strain>
    </source>
</reference>
<keyword evidence="7" id="KW-1185">Reference proteome</keyword>
<dbReference type="PANTHER" id="PTHR42770">
    <property type="entry name" value="AMINO ACID TRANSPORTER-RELATED"/>
    <property type="match status" value="1"/>
</dbReference>
<feature type="transmembrane region" description="Helical" evidence="5">
    <location>
        <begin position="195"/>
        <end position="217"/>
    </location>
</feature>
<evidence type="ECO:0000256" key="2">
    <source>
        <dbReference type="ARBA" id="ARBA00022692"/>
    </source>
</evidence>
<comment type="caution">
    <text evidence="6">The sequence shown here is derived from an EMBL/GenBank/DDBJ whole genome shotgun (WGS) entry which is preliminary data.</text>
</comment>
<dbReference type="Gene3D" id="1.20.1740.10">
    <property type="entry name" value="Amino acid/polyamine transporter I"/>
    <property type="match status" value="1"/>
</dbReference>
<protein>
    <submittedName>
        <fullName evidence="6">APC family permease</fullName>
    </submittedName>
</protein>
<feature type="transmembrane region" description="Helical" evidence="5">
    <location>
        <begin position="126"/>
        <end position="144"/>
    </location>
</feature>
<keyword evidence="2 5" id="KW-0812">Transmembrane</keyword>
<evidence type="ECO:0000256" key="1">
    <source>
        <dbReference type="ARBA" id="ARBA00004141"/>
    </source>
</evidence>
<feature type="transmembrane region" description="Helical" evidence="5">
    <location>
        <begin position="67"/>
        <end position="97"/>
    </location>
</feature>
<keyword evidence="3 5" id="KW-1133">Transmembrane helix</keyword>
<dbReference type="Proteomes" id="UP000823521">
    <property type="component" value="Unassembled WGS sequence"/>
</dbReference>
<evidence type="ECO:0000256" key="4">
    <source>
        <dbReference type="ARBA" id="ARBA00023136"/>
    </source>
</evidence>
<organism evidence="6 7">
    <name type="scientific">Micromonospora echinofusca</name>
    <dbReference type="NCBI Taxonomy" id="47858"/>
    <lineage>
        <taxon>Bacteria</taxon>
        <taxon>Bacillati</taxon>
        <taxon>Actinomycetota</taxon>
        <taxon>Actinomycetes</taxon>
        <taxon>Micromonosporales</taxon>
        <taxon>Micromonosporaceae</taxon>
        <taxon>Micromonospora</taxon>
    </lineage>
</organism>
<feature type="transmembrane region" description="Helical" evidence="5">
    <location>
        <begin position="150"/>
        <end position="174"/>
    </location>
</feature>
<keyword evidence="4 5" id="KW-0472">Membrane</keyword>
<name>A0ABS3W164_MICEH</name>
<feature type="transmembrane region" description="Helical" evidence="5">
    <location>
        <begin position="223"/>
        <end position="245"/>
    </location>
</feature>
<comment type="subcellular location">
    <subcellularLocation>
        <location evidence="1">Membrane</location>
        <topology evidence="1">Multi-pass membrane protein</topology>
    </subcellularLocation>
</comment>
<accession>A0ABS3W164</accession>
<evidence type="ECO:0000313" key="7">
    <source>
        <dbReference type="Proteomes" id="UP000823521"/>
    </source>
</evidence>
<sequence>APGSFVEEAVDRGSVGRATIGGVLVLGGVYAVAAWAMGVAVGPESVAGVAADPAGGLPFAVLERLGVWWGVVGGLVLIAAVITSMLAFHAVVARYVFAMAREKVLPSGLAQAGGGVRVRAPRGGSLAQTGVAVLVVGAFAVGGADPVATVFTWLSTLGAMGLLCLLVAASVAALRAPASVRGPRAGVWRWRLAPVLGVLGGLVVLAVMVGNVGSLLGAVPGSWYPFLLPLILATTAVVGGMWAVILRRSRPEVYAGIGRGTPKTHAVPDPMDISI</sequence>
<feature type="non-terminal residue" evidence="6">
    <location>
        <position position="1"/>
    </location>
</feature>
<proteinExistence type="predicted"/>
<dbReference type="InterPro" id="IPR050367">
    <property type="entry name" value="APC_superfamily"/>
</dbReference>
<gene>
    <name evidence="6" type="ORF">GSF22_31695</name>
</gene>
<evidence type="ECO:0000256" key="5">
    <source>
        <dbReference type="SAM" id="Phobius"/>
    </source>
</evidence>
<evidence type="ECO:0000256" key="3">
    <source>
        <dbReference type="ARBA" id="ARBA00022989"/>
    </source>
</evidence>
<evidence type="ECO:0000313" key="6">
    <source>
        <dbReference type="EMBL" id="MBO4210522.1"/>
    </source>
</evidence>
<dbReference type="PANTHER" id="PTHR42770:SF16">
    <property type="entry name" value="AMINO ACID PERMEASE"/>
    <property type="match status" value="1"/>
</dbReference>